<gene>
    <name evidence="4" type="ORF">JI435_088000</name>
</gene>
<feature type="non-terminal residue" evidence="4">
    <location>
        <position position="1"/>
    </location>
</feature>
<dbReference type="EMBL" id="CP069029">
    <property type="protein sequence ID" value="QRC97414.1"/>
    <property type="molecule type" value="Genomic_DNA"/>
</dbReference>
<name>A0A7U2F6F1_PHANO</name>
<dbReference type="InterPro" id="IPR052895">
    <property type="entry name" value="HetReg/Transcr_Mod"/>
</dbReference>
<dbReference type="Proteomes" id="UP000663193">
    <property type="component" value="Chromosome 7"/>
</dbReference>
<evidence type="ECO:0000313" key="4">
    <source>
        <dbReference type="EMBL" id="QRC97414.1"/>
    </source>
</evidence>
<feature type="coiled-coil region" evidence="1">
    <location>
        <begin position="948"/>
        <end position="975"/>
    </location>
</feature>
<dbReference type="PANTHER" id="PTHR24148:SF64">
    <property type="entry name" value="HETEROKARYON INCOMPATIBILITY DOMAIN-CONTAINING PROTEIN"/>
    <property type="match status" value="1"/>
</dbReference>
<dbReference type="PANTHER" id="PTHR24148">
    <property type="entry name" value="ANKYRIN REPEAT DOMAIN-CONTAINING PROTEIN 39 HOMOLOG-RELATED"/>
    <property type="match status" value="1"/>
</dbReference>
<dbReference type="Pfam" id="PF06985">
    <property type="entry name" value="HET"/>
    <property type="match status" value="1"/>
</dbReference>
<feature type="region of interest" description="Disordered" evidence="2">
    <location>
        <begin position="79"/>
        <end position="100"/>
    </location>
</feature>
<reference evidence="5" key="1">
    <citation type="journal article" date="2021" name="BMC Genomics">
        <title>Chromosome-level genome assembly and manually-curated proteome of model necrotroph Parastagonospora nodorum Sn15 reveals a genome-wide trove of candidate effector homologs, and redundancy of virulence-related functions within an accessory chromosome.</title>
        <authorList>
            <person name="Bertazzoni S."/>
            <person name="Jones D.A.B."/>
            <person name="Phan H.T."/>
            <person name="Tan K.-C."/>
            <person name="Hane J.K."/>
        </authorList>
    </citation>
    <scope>NUCLEOTIDE SEQUENCE [LARGE SCALE GENOMIC DNA]</scope>
    <source>
        <strain evidence="5">SN15 / ATCC MYA-4574 / FGSC 10173)</strain>
    </source>
</reference>
<proteinExistence type="predicted"/>
<keyword evidence="1" id="KW-0175">Coiled coil</keyword>
<accession>A0A7U2F6F1</accession>
<dbReference type="InterPro" id="IPR010730">
    <property type="entry name" value="HET"/>
</dbReference>
<evidence type="ECO:0000256" key="1">
    <source>
        <dbReference type="SAM" id="Coils"/>
    </source>
</evidence>
<evidence type="ECO:0000256" key="2">
    <source>
        <dbReference type="SAM" id="MobiDB-lite"/>
    </source>
</evidence>
<organism evidence="4 5">
    <name type="scientific">Phaeosphaeria nodorum (strain SN15 / ATCC MYA-4574 / FGSC 10173)</name>
    <name type="common">Glume blotch fungus</name>
    <name type="synonym">Parastagonospora nodorum</name>
    <dbReference type="NCBI Taxonomy" id="321614"/>
    <lineage>
        <taxon>Eukaryota</taxon>
        <taxon>Fungi</taxon>
        <taxon>Dikarya</taxon>
        <taxon>Ascomycota</taxon>
        <taxon>Pezizomycotina</taxon>
        <taxon>Dothideomycetes</taxon>
        <taxon>Pleosporomycetidae</taxon>
        <taxon>Pleosporales</taxon>
        <taxon>Pleosporineae</taxon>
        <taxon>Phaeosphaeriaceae</taxon>
        <taxon>Parastagonospora</taxon>
    </lineage>
</organism>
<feature type="domain" description="Heterokaryon incompatibility" evidence="3">
    <location>
        <begin position="114"/>
        <end position="256"/>
    </location>
</feature>
<sequence length="1008" mass="116144">SSFLNDERAERSKLMRFDDDALKDMKEYRYKPLSHSKKRIRLLQLSAGTIHNSSIDCELVEADYDNDFHIPTEVTHDEYGNSKGKDVEAGAAPEAKEDEKSKEWMRVKGIEIKYQALSWCWGSGNADYCVTIRDGKHYYKKAVRRDLALALKNLRKPTKIRTLWIDAICINQADSNERNQQVQMMARIYTRAEKVCIWLGEDNQESALAIKFIKEEITQLNDFDKISSDKKYSDKWRALLMLMQREWFSRRWVVQEISLAKDARIYCGPDSIRWKEFAVAVELFVEVESATHGLSEVMQKDAKFEHIPGWFEHVSELGASLLVHATGKVFRAHGTPMDDHYDDGLDDPIKAAQYFKEVHTIDPLDRKSLLSLEYLVTTMFIFKATECRDSIYSMLAIARDAAPYAEQSSTFDDTNQSHTIDMSFNKIIYDCFLAEKPFVVDYARPYSDVCRDFVEFCIQRSNALDPVQALDILCRPWALDPPRKKSVRLSTEDAGGGSDQNKRIQTQRSWLVRECRVRVEFGWVRPHKWKYEKSDKDVWHEDVRTLDEYLKHNEAKESGEMVQSFGCSWSTSFYGGLRKASWKKPEGWDRVKDFLQGPSKHISGLKRKMKTMKGNSVADEVSADLDLPSWVARAKNAPFELHAHPGFEAEKTGRAHAEPLVGSPKDGHRNYSAAQTWKVDLQKLKFKKRPYLGHYSLYVEGFVIDEVAEVAAASQGGNIPASWLDMTGWNPPYNDDPPAEFWRTIVADRGSDDRNPPAYYARACKESVKKGGIASGRVNTTALINNERNSIIAAFCRRVQAVIWGRSLFRTKKGRLGIAAESVQPGDKICILYGCTVPVILNQQMKTPNEQRDEALEDRIQAFKSCVQRLKIIRERKARYRGISNENPGWEEEVKVKTAEVNKILEMLKGQREENEERTKRQMKAMQAMKEKDHGSPWGVSTPWNWWWGDSKENLKREQKQMKEAEKEMDDTLHYIFRGGAYVNGCMDGEALRAKFYEESEDRLFELR</sequence>
<evidence type="ECO:0000313" key="5">
    <source>
        <dbReference type="Proteomes" id="UP000663193"/>
    </source>
</evidence>
<evidence type="ECO:0000259" key="3">
    <source>
        <dbReference type="Pfam" id="PF06985"/>
    </source>
</evidence>
<dbReference type="OrthoDB" id="3477286at2759"/>
<dbReference type="AlphaFoldDB" id="A0A7U2F6F1"/>
<protein>
    <recommendedName>
        <fullName evidence="3">Heterokaryon incompatibility domain-containing protein</fullName>
    </recommendedName>
</protein>
<dbReference type="VEuPathDB" id="FungiDB:JI435_088000"/>
<keyword evidence="5" id="KW-1185">Reference proteome</keyword>